<dbReference type="AlphaFoldDB" id="A0A0W0Y9P6"/>
<name>A0A0W0Y9P6_9GAMM</name>
<dbReference type="Proteomes" id="UP000054703">
    <property type="component" value="Unassembled WGS sequence"/>
</dbReference>
<keyword evidence="2" id="KW-1185">Reference proteome</keyword>
<dbReference type="OrthoDB" id="5649117at2"/>
<dbReference type="RefSeq" id="WP_058515941.1">
    <property type="nucleotide sequence ID" value="NZ_CAAAIH010000012.1"/>
</dbReference>
<reference evidence="1 2" key="1">
    <citation type="submission" date="2015-11" db="EMBL/GenBank/DDBJ databases">
        <title>Genomic analysis of 38 Legionella species identifies large and diverse effector repertoires.</title>
        <authorList>
            <person name="Burstein D."/>
            <person name="Amaro F."/>
            <person name="Zusman T."/>
            <person name="Lifshitz Z."/>
            <person name="Cohen O."/>
            <person name="Gilbert J.A."/>
            <person name="Pupko T."/>
            <person name="Shuman H.A."/>
            <person name="Segal G."/>
        </authorList>
    </citation>
    <scope>NUCLEOTIDE SEQUENCE [LARGE SCALE GENOMIC DNA]</scope>
    <source>
        <strain evidence="1 2">SC-63-C7</strain>
    </source>
</reference>
<organism evidence="1 2">
    <name type="scientific">Legionella santicrucis</name>
    <dbReference type="NCBI Taxonomy" id="45074"/>
    <lineage>
        <taxon>Bacteria</taxon>
        <taxon>Pseudomonadati</taxon>
        <taxon>Pseudomonadota</taxon>
        <taxon>Gammaproteobacteria</taxon>
        <taxon>Legionellales</taxon>
        <taxon>Legionellaceae</taxon>
        <taxon>Legionella</taxon>
    </lineage>
</organism>
<proteinExistence type="predicted"/>
<sequence length="320" mass="37082">MLVIKKISPTGERIVNSLEVHEIAHLYNLYLDTYKPIGGQLLTFEEFQRGIAPQDTQVKYDCILIIEDQNEISQCFLLRTTSFGTRISFGFGKNDSAGREQRLHLLKKMLHEDYYTEASGAVAKQLLKDDTIKLLMIPESNYYASVKTTHGKKLVFGFYKDAIEIHPKTKSFIFYLYAYMALKYSMGNKHETDTLEMYLQKLRELYTIVQDEKNIPQIYKLILLSKLARKIHFLDPTEGSAQLNELNNLLSDSQICRDAQKELLLFSDTLSSEEQRLVDSILYEKKMQFENKVHMTFFKNYATLSAKESLSTLIPTQAYK</sequence>
<accession>A0A0W0Y9P6</accession>
<comment type="caution">
    <text evidence="1">The sequence shown here is derived from an EMBL/GenBank/DDBJ whole genome shotgun (WGS) entry which is preliminary data.</text>
</comment>
<protein>
    <submittedName>
        <fullName evidence="1">Uncharacterized protein</fullName>
    </submittedName>
</protein>
<gene>
    <name evidence="1" type="ORF">Lsan_4071</name>
</gene>
<evidence type="ECO:0000313" key="2">
    <source>
        <dbReference type="Proteomes" id="UP000054703"/>
    </source>
</evidence>
<evidence type="ECO:0000313" key="1">
    <source>
        <dbReference type="EMBL" id="KTD53661.1"/>
    </source>
</evidence>
<dbReference type="EMBL" id="LNYU01000091">
    <property type="protein sequence ID" value="KTD53661.1"/>
    <property type="molecule type" value="Genomic_DNA"/>
</dbReference>
<dbReference type="PATRIC" id="fig|45074.5.peg.4373"/>